<evidence type="ECO:0000313" key="1">
    <source>
        <dbReference type="EMBL" id="EGJ31066.1"/>
    </source>
</evidence>
<gene>
    <name evidence="1" type="ORF">LYNGBM3L_42840</name>
</gene>
<sequence>MENKQYVTHCPFYIGDIKADGFKTESGDYLMSQTGSAETIGEDESYARRFLQSKAFKDIWGKGFTPGTFEVLNPKQLKGQTRIKGIPPVIVGLYWNSRGNKGNKRAFALTNGLIIDALEERIREAFGDTATIKQRNEKLSEYVSLLEAENTDLRNNSECWKYINQELNQQLEDLSEGMAEPDHLEAENARLLRILREHGIDPYSPQNYI</sequence>
<dbReference type="AlphaFoldDB" id="F4XW81"/>
<dbReference type="eggNOG" id="ENOG5032XDS">
    <property type="taxonomic scope" value="Bacteria"/>
</dbReference>
<reference evidence="2" key="1">
    <citation type="journal article" date="2011" name="Proc. Natl. Acad. Sci. U.S.A.">
        <title>Genomic insights into the physiology and ecology of the marine filamentous cyanobacterium Lyngbya majuscula.</title>
        <authorList>
            <person name="Jones A.C."/>
            <person name="Monroe E.A."/>
            <person name="Podell S."/>
            <person name="Hess W.R."/>
            <person name="Klages S."/>
            <person name="Esquenazi E."/>
            <person name="Niessen S."/>
            <person name="Hoover H."/>
            <person name="Rothmann M."/>
            <person name="Lasken R.S."/>
            <person name="Yates J.R.III."/>
            <person name="Reinhardt R."/>
            <person name="Kube M."/>
            <person name="Burkart M.D."/>
            <person name="Allen E.E."/>
            <person name="Dorrestein P.C."/>
            <person name="Gerwick W.H."/>
            <person name="Gerwick L."/>
        </authorList>
    </citation>
    <scope>NUCLEOTIDE SEQUENCE [LARGE SCALE GENOMIC DNA]</scope>
    <source>
        <strain evidence="2">3L</strain>
    </source>
</reference>
<dbReference type="Proteomes" id="UP000003959">
    <property type="component" value="Unassembled WGS sequence"/>
</dbReference>
<organism evidence="1 2">
    <name type="scientific">Moorena producens 3L</name>
    <dbReference type="NCBI Taxonomy" id="489825"/>
    <lineage>
        <taxon>Bacteria</taxon>
        <taxon>Bacillati</taxon>
        <taxon>Cyanobacteriota</taxon>
        <taxon>Cyanophyceae</taxon>
        <taxon>Coleofasciculales</taxon>
        <taxon>Coleofasciculaceae</taxon>
        <taxon>Moorena</taxon>
    </lineage>
</organism>
<proteinExistence type="predicted"/>
<name>F4XW81_9CYAN</name>
<protein>
    <submittedName>
        <fullName evidence="1">Uncharacterized protein</fullName>
    </submittedName>
</protein>
<dbReference type="RefSeq" id="WP_008187526.1">
    <property type="nucleotide sequence ID" value="NZ_GL890942.1"/>
</dbReference>
<accession>F4XW81</accession>
<keyword evidence="2" id="KW-1185">Reference proteome</keyword>
<evidence type="ECO:0000313" key="2">
    <source>
        <dbReference type="Proteomes" id="UP000003959"/>
    </source>
</evidence>
<dbReference type="EMBL" id="GL890942">
    <property type="protein sequence ID" value="EGJ31066.1"/>
    <property type="molecule type" value="Genomic_DNA"/>
</dbReference>
<dbReference type="OrthoDB" id="459941at2"/>
<dbReference type="HOGENOM" id="CLU_1370860_0_0_3"/>